<dbReference type="CDD" id="cd12306">
    <property type="entry name" value="RRM_II_PABPs"/>
    <property type="match status" value="1"/>
</dbReference>
<dbReference type="GO" id="GO:0008143">
    <property type="term" value="F:poly(A) binding"/>
    <property type="evidence" value="ECO:0007669"/>
    <property type="project" value="TreeGrafter"/>
</dbReference>
<dbReference type="InterPro" id="IPR000504">
    <property type="entry name" value="RRM_dom"/>
</dbReference>
<evidence type="ECO:0000256" key="2">
    <source>
        <dbReference type="PROSITE-ProRule" id="PRU00176"/>
    </source>
</evidence>
<proteinExistence type="predicted"/>
<evidence type="ECO:0000259" key="4">
    <source>
        <dbReference type="PROSITE" id="PS50102"/>
    </source>
</evidence>
<feature type="region of interest" description="Disordered" evidence="3">
    <location>
        <begin position="77"/>
        <end position="97"/>
    </location>
</feature>
<gene>
    <name evidence="5" type="ORF">TOLI1172_LOCUS413</name>
</gene>
<dbReference type="EMBL" id="HBFP01000555">
    <property type="protein sequence ID" value="CAD8816025.1"/>
    <property type="molecule type" value="Transcribed_RNA"/>
</dbReference>
<feature type="compositionally biased region" description="Basic and acidic residues" evidence="3">
    <location>
        <begin position="13"/>
        <end position="47"/>
    </location>
</feature>
<sequence>MESNGSGVVAEVGMKRSLPEESEKVEGEREEEKVKKPHKSEEVQGKGEEEEVDAELAAMKQRLKEMEMEAMKLSELQNGSGANDGNGGESTKLNQDSQETIDAKSVYVGNVDYGATPEELQIHFQDCGTVNRVTILCNKFTGHPKGFAYIEFSDEDAVKNATILNDSMFRGRALKVTPKRTNVPGMGDFRGRGRGRSSRGRFTRGGYRGRYAPY</sequence>
<keyword evidence="1 2" id="KW-0694">RNA-binding</keyword>
<evidence type="ECO:0000313" key="5">
    <source>
        <dbReference type="EMBL" id="CAD8816025.1"/>
    </source>
</evidence>
<dbReference type="Pfam" id="PF00076">
    <property type="entry name" value="RRM_1"/>
    <property type="match status" value="1"/>
</dbReference>
<evidence type="ECO:0000256" key="3">
    <source>
        <dbReference type="SAM" id="MobiDB-lite"/>
    </source>
</evidence>
<dbReference type="InterPro" id="IPR035979">
    <property type="entry name" value="RBD_domain_sf"/>
</dbReference>
<dbReference type="Gene3D" id="3.30.70.330">
    <property type="match status" value="1"/>
</dbReference>
<reference evidence="5" key="1">
    <citation type="submission" date="2021-01" db="EMBL/GenBank/DDBJ databases">
        <authorList>
            <person name="Corre E."/>
            <person name="Pelletier E."/>
            <person name="Niang G."/>
            <person name="Scheremetjew M."/>
            <person name="Finn R."/>
            <person name="Kale V."/>
            <person name="Holt S."/>
            <person name="Cochrane G."/>
            <person name="Meng A."/>
            <person name="Brown T."/>
            <person name="Cohen L."/>
        </authorList>
    </citation>
    <scope>NUCLEOTIDE SEQUENCE</scope>
    <source>
        <strain evidence="5">CCMP3278</strain>
    </source>
</reference>
<dbReference type="InterPro" id="IPR012677">
    <property type="entry name" value="Nucleotide-bd_a/b_plait_sf"/>
</dbReference>
<dbReference type="AlphaFoldDB" id="A0A7S0ZAS5"/>
<name>A0A7S0ZAS5_9RHOD</name>
<dbReference type="SMART" id="SM00360">
    <property type="entry name" value="RRM"/>
    <property type="match status" value="1"/>
</dbReference>
<dbReference type="PROSITE" id="PS50102">
    <property type="entry name" value="RRM"/>
    <property type="match status" value="1"/>
</dbReference>
<feature type="domain" description="RRM" evidence="4">
    <location>
        <begin position="104"/>
        <end position="181"/>
    </location>
</feature>
<dbReference type="PANTHER" id="PTHR23236:SF92">
    <property type="entry name" value="POLYADENYLATE-BINDING PROTEIN 1"/>
    <property type="match status" value="1"/>
</dbReference>
<protein>
    <recommendedName>
        <fullName evidence="4">RRM domain-containing protein</fullName>
    </recommendedName>
</protein>
<dbReference type="PANTHER" id="PTHR23236">
    <property type="entry name" value="EUKARYOTIC TRANSLATION INITIATION FACTOR 4B/4H"/>
    <property type="match status" value="1"/>
</dbReference>
<dbReference type="SUPFAM" id="SSF54928">
    <property type="entry name" value="RNA-binding domain, RBD"/>
    <property type="match status" value="1"/>
</dbReference>
<feature type="region of interest" description="Disordered" evidence="3">
    <location>
        <begin position="1"/>
        <end position="53"/>
    </location>
</feature>
<evidence type="ECO:0000256" key="1">
    <source>
        <dbReference type="ARBA" id="ARBA00022884"/>
    </source>
</evidence>
<organism evidence="5">
    <name type="scientific">Timspurckia oligopyrenoides</name>
    <dbReference type="NCBI Taxonomy" id="708627"/>
    <lineage>
        <taxon>Eukaryota</taxon>
        <taxon>Rhodophyta</taxon>
        <taxon>Bangiophyceae</taxon>
        <taxon>Porphyridiales</taxon>
        <taxon>Porphyridiaceae</taxon>
        <taxon>Timspurckia</taxon>
    </lineage>
</organism>
<feature type="compositionally biased region" description="Basic residues" evidence="3">
    <location>
        <begin position="192"/>
        <end position="202"/>
    </location>
</feature>
<accession>A0A7S0ZAS5</accession>
<feature type="region of interest" description="Disordered" evidence="3">
    <location>
        <begin position="180"/>
        <end position="205"/>
    </location>
</feature>